<evidence type="ECO:0000256" key="12">
    <source>
        <dbReference type="ARBA" id="ARBA00022833"/>
    </source>
</evidence>
<dbReference type="GO" id="GO:0046872">
    <property type="term" value="F:metal ion binding"/>
    <property type="evidence" value="ECO:0007669"/>
    <property type="project" value="UniProtKB-KW"/>
</dbReference>
<keyword evidence="7" id="KW-0031">Aminopeptidase</keyword>
<dbReference type="FunFam" id="3.30.540.30:FF:000002">
    <property type="entry name" value="Dipeptidyl peptidase 3"/>
    <property type="match status" value="1"/>
</dbReference>
<dbReference type="GO" id="GO:0008239">
    <property type="term" value="F:dipeptidyl-peptidase activity"/>
    <property type="evidence" value="ECO:0007669"/>
    <property type="project" value="UniProtKB-EC"/>
</dbReference>
<dbReference type="VEuPathDB" id="FungiDB:ASPVEDRAFT_30303"/>
<evidence type="ECO:0000256" key="10">
    <source>
        <dbReference type="ARBA" id="ARBA00022723"/>
    </source>
</evidence>
<evidence type="ECO:0000256" key="6">
    <source>
        <dbReference type="ARBA" id="ARBA00014713"/>
    </source>
</evidence>
<dbReference type="GO" id="GO:0006508">
    <property type="term" value="P:proteolysis"/>
    <property type="evidence" value="ECO:0007669"/>
    <property type="project" value="UniProtKB-KW"/>
</dbReference>
<keyword evidence="12" id="KW-0862">Zinc</keyword>
<dbReference type="InterPro" id="IPR039461">
    <property type="entry name" value="Peptidase_M49"/>
</dbReference>
<dbReference type="PANTHER" id="PTHR23422">
    <property type="entry name" value="DIPEPTIDYL PEPTIDASE III-RELATED"/>
    <property type="match status" value="1"/>
</dbReference>
<evidence type="ECO:0000256" key="5">
    <source>
        <dbReference type="ARBA" id="ARBA00012063"/>
    </source>
</evidence>
<dbReference type="FunFam" id="3.30.540.30:FF:000004">
    <property type="entry name" value="Dipeptidyl peptidase 3"/>
    <property type="match status" value="1"/>
</dbReference>
<evidence type="ECO:0000256" key="9">
    <source>
        <dbReference type="ARBA" id="ARBA00022670"/>
    </source>
</evidence>
<keyword evidence="8" id="KW-0963">Cytoplasm</keyword>
<dbReference type="GO" id="GO:0008237">
    <property type="term" value="F:metallopeptidase activity"/>
    <property type="evidence" value="ECO:0007669"/>
    <property type="project" value="UniProtKB-KW"/>
</dbReference>
<dbReference type="EMBL" id="KV878130">
    <property type="protein sequence ID" value="OJJ03807.1"/>
    <property type="molecule type" value="Genomic_DNA"/>
</dbReference>
<dbReference type="FunFam" id="3.30.540.30:FF:000001">
    <property type="entry name" value="Dipeptidyl peptidase 3"/>
    <property type="match status" value="1"/>
</dbReference>
<dbReference type="PANTHER" id="PTHR23422:SF11">
    <property type="entry name" value="DIPEPTIDYL PEPTIDASE 3"/>
    <property type="match status" value="1"/>
</dbReference>
<evidence type="ECO:0000313" key="18">
    <source>
        <dbReference type="Proteomes" id="UP000184073"/>
    </source>
</evidence>
<evidence type="ECO:0000256" key="16">
    <source>
        <dbReference type="SAM" id="MobiDB-lite"/>
    </source>
</evidence>
<comment type="similarity">
    <text evidence="4">Belongs to the peptidase M49 family.</text>
</comment>
<protein>
    <recommendedName>
        <fullName evidence="6">Dipeptidyl peptidase 3</fullName>
        <ecNumber evidence="5">3.4.14.4</ecNumber>
    </recommendedName>
    <alternativeName>
        <fullName evidence="14">Dipeptidyl aminopeptidase III</fullName>
    </alternativeName>
    <alternativeName>
        <fullName evidence="15">Dipeptidyl peptidase III</fullName>
    </alternativeName>
</protein>
<comment type="cofactor">
    <cofactor evidence="2">
        <name>Zn(2+)</name>
        <dbReference type="ChEBI" id="CHEBI:29105"/>
    </cofactor>
</comment>
<dbReference type="InterPro" id="IPR011333">
    <property type="entry name" value="SKP1/BTB/POZ_sf"/>
</dbReference>
<evidence type="ECO:0000256" key="13">
    <source>
        <dbReference type="ARBA" id="ARBA00023049"/>
    </source>
</evidence>
<keyword evidence="13" id="KW-0482">Metalloprotease</keyword>
<keyword evidence="10" id="KW-0479">Metal-binding</keyword>
<accession>A0A1L9PQK4</accession>
<dbReference type="AlphaFoldDB" id="A0A1L9PQK4"/>
<evidence type="ECO:0000256" key="7">
    <source>
        <dbReference type="ARBA" id="ARBA00022438"/>
    </source>
</evidence>
<comment type="subcellular location">
    <subcellularLocation>
        <location evidence="3">Cytoplasm</location>
    </subcellularLocation>
</comment>
<dbReference type="RefSeq" id="XP_040669569.1">
    <property type="nucleotide sequence ID" value="XM_040810346.1"/>
</dbReference>
<evidence type="ECO:0000256" key="8">
    <source>
        <dbReference type="ARBA" id="ARBA00022490"/>
    </source>
</evidence>
<dbReference type="Gene3D" id="3.30.540.30">
    <property type="match status" value="3"/>
</dbReference>
<dbReference type="GO" id="GO:0004177">
    <property type="term" value="F:aminopeptidase activity"/>
    <property type="evidence" value="ECO:0007669"/>
    <property type="project" value="UniProtKB-KW"/>
</dbReference>
<evidence type="ECO:0000256" key="15">
    <source>
        <dbReference type="ARBA" id="ARBA00032119"/>
    </source>
</evidence>
<dbReference type="SUPFAM" id="SSF54695">
    <property type="entry name" value="POZ domain"/>
    <property type="match status" value="1"/>
</dbReference>
<sequence>MDASVKQHYFADSPPSVVRLEVKHHFDNLKDKNLRKYAHYISRAAFEGTRVTLRQVSPESEPIYDLILALYRACDGNWPELARKTNVSDENLRYFLEYSAQFLGNCGNYKGFGDSKFIPRLPVEALEILASSTPETKAAFQKANTTGGGIYETKEQSLMHLGYPEAGHMTSYYPDSPSITKDEITAIGDFFEQKGMPLENTRLRKTSTGDFELLLASGVSSPPTRDRDLGDASSFDLDGELKGKQVHLLFGDHKEEMAKIAHSVKQAGLHAANNTQKGMLDAYALSFGAGSIEAIKQSQRLWVKDQKPVLETNLGFVETYRDPHGVRGEWEGFVALVNLERTAAFGKLVDSAQSMIPKLPWGEDFEKDKFLSPDFTSLEVLSFQSSGIPAGINLPNYDDIRQNLGFKNVSLGNVLSAKAPDEPIPFIRDEDQEVYRRCRDPAFEVQVGIHELLGHGTGKLLQETAPGEYNFDVSNPPINPVTAKPVSTWYKPGQTWSSVFGAIASSYEECRAECVAMALACDFSILKIFGFGDGKEDLSNEAGDVLFAAYLLMARAGLVALEFWDPKTKKWGQAHMQARYSILRTFLDAGDDFVKLSYTKEDLSDLEIKLDRSKILSHGRPAVERYLQKLHVYKSTADVEAGKALYDDITSVNDWWGTKVRDIVLKNKIPRKVFVQGNTILDGDEVILKEYEPTLEGIIQSFVERNRTGGLLIDKGSESLDHLRSTGRPFSYRQLPSPSQFIYSTTSKRLRTNFDALSWSSDFRGSPPTARPLNHLNLTDPVEEDDDFYTAPPPHSPYSEASSSSFASSYPPPFSSLVFSSSDSNRPEATAFDPGCASPPAFAPLPSEDCPLEPEPSSALVAETKPSFSREPKGEQSSDEGEPPPPYTEGSSPIDSFTYVMAAAGGASSIITQVQQTGGPPINTLGDVGGDEHITLDLRGTRFTLSRDELLTLPEFVLLSLFPNGLLPDGHMNGFHESDVYPVDYDPASLQYMLDFFRSVAQSIPSSPSASPDLDVAPDSMQGSTRDMLQDRAGIIVLREDLDFYAIPPRPDIDHAEMMDVKRCAAKALLQQDGIFSGLRKSDEPGSTEQHLIEMLTAGGFDREDHWGHRAPEPSKAVICSLALAKLRTDIRGDLASNNVGMAQKLLLFWRKPARRCWWEGVELDNVDGVEGKIKIWIRRVWTLEMSVIGLR</sequence>
<dbReference type="GO" id="GO:0005737">
    <property type="term" value="C:cytoplasm"/>
    <property type="evidence" value="ECO:0007669"/>
    <property type="project" value="UniProtKB-SubCell"/>
</dbReference>
<dbReference type="Pfam" id="PF03571">
    <property type="entry name" value="Peptidase_M49"/>
    <property type="match status" value="1"/>
</dbReference>
<evidence type="ECO:0000256" key="4">
    <source>
        <dbReference type="ARBA" id="ARBA00010200"/>
    </source>
</evidence>
<evidence type="ECO:0000256" key="2">
    <source>
        <dbReference type="ARBA" id="ARBA00001947"/>
    </source>
</evidence>
<evidence type="ECO:0000256" key="3">
    <source>
        <dbReference type="ARBA" id="ARBA00004496"/>
    </source>
</evidence>
<feature type="region of interest" description="Disordered" evidence="16">
    <location>
        <begin position="764"/>
        <end position="805"/>
    </location>
</feature>
<dbReference type="OrthoDB" id="4694525at2759"/>
<evidence type="ECO:0000256" key="1">
    <source>
        <dbReference type="ARBA" id="ARBA00001336"/>
    </source>
</evidence>
<reference evidence="18" key="1">
    <citation type="journal article" date="2017" name="Genome Biol.">
        <title>Comparative genomics reveals high biological diversity and specific adaptations in the industrially and medically important fungal genus Aspergillus.</title>
        <authorList>
            <person name="de Vries R.P."/>
            <person name="Riley R."/>
            <person name="Wiebenga A."/>
            <person name="Aguilar-Osorio G."/>
            <person name="Amillis S."/>
            <person name="Uchima C.A."/>
            <person name="Anderluh G."/>
            <person name="Asadollahi M."/>
            <person name="Askin M."/>
            <person name="Barry K."/>
            <person name="Battaglia E."/>
            <person name="Bayram O."/>
            <person name="Benocci T."/>
            <person name="Braus-Stromeyer S.A."/>
            <person name="Caldana C."/>
            <person name="Canovas D."/>
            <person name="Cerqueira G.C."/>
            <person name="Chen F."/>
            <person name="Chen W."/>
            <person name="Choi C."/>
            <person name="Clum A."/>
            <person name="Dos Santos R.A."/>
            <person name="Damasio A.R."/>
            <person name="Diallinas G."/>
            <person name="Emri T."/>
            <person name="Fekete E."/>
            <person name="Flipphi M."/>
            <person name="Freyberg S."/>
            <person name="Gallo A."/>
            <person name="Gournas C."/>
            <person name="Habgood R."/>
            <person name="Hainaut M."/>
            <person name="Harispe M.L."/>
            <person name="Henrissat B."/>
            <person name="Hilden K.S."/>
            <person name="Hope R."/>
            <person name="Hossain A."/>
            <person name="Karabika E."/>
            <person name="Karaffa L."/>
            <person name="Karanyi Z."/>
            <person name="Krasevec N."/>
            <person name="Kuo A."/>
            <person name="Kusch H."/>
            <person name="LaButti K."/>
            <person name="Lagendijk E.L."/>
            <person name="Lapidus A."/>
            <person name="Levasseur A."/>
            <person name="Lindquist E."/>
            <person name="Lipzen A."/>
            <person name="Logrieco A.F."/>
            <person name="MacCabe A."/>
            <person name="Maekelae M.R."/>
            <person name="Malavazi I."/>
            <person name="Melin P."/>
            <person name="Meyer V."/>
            <person name="Mielnichuk N."/>
            <person name="Miskei M."/>
            <person name="Molnar A.P."/>
            <person name="Mule G."/>
            <person name="Ngan C.Y."/>
            <person name="Orejas M."/>
            <person name="Orosz E."/>
            <person name="Ouedraogo J.P."/>
            <person name="Overkamp K.M."/>
            <person name="Park H.-S."/>
            <person name="Perrone G."/>
            <person name="Piumi F."/>
            <person name="Punt P.J."/>
            <person name="Ram A.F."/>
            <person name="Ramon A."/>
            <person name="Rauscher S."/>
            <person name="Record E."/>
            <person name="Riano-Pachon D.M."/>
            <person name="Robert V."/>
            <person name="Roehrig J."/>
            <person name="Ruller R."/>
            <person name="Salamov A."/>
            <person name="Salih N.S."/>
            <person name="Samson R.A."/>
            <person name="Sandor E."/>
            <person name="Sanguinetti M."/>
            <person name="Schuetze T."/>
            <person name="Sepcic K."/>
            <person name="Shelest E."/>
            <person name="Sherlock G."/>
            <person name="Sophianopoulou V."/>
            <person name="Squina F.M."/>
            <person name="Sun H."/>
            <person name="Susca A."/>
            <person name="Todd R.B."/>
            <person name="Tsang A."/>
            <person name="Unkles S.E."/>
            <person name="van de Wiele N."/>
            <person name="van Rossen-Uffink D."/>
            <person name="Oliveira J.V."/>
            <person name="Vesth T.C."/>
            <person name="Visser J."/>
            <person name="Yu J.-H."/>
            <person name="Zhou M."/>
            <person name="Andersen M.R."/>
            <person name="Archer D.B."/>
            <person name="Baker S.E."/>
            <person name="Benoit I."/>
            <person name="Brakhage A.A."/>
            <person name="Braus G.H."/>
            <person name="Fischer R."/>
            <person name="Frisvad J.C."/>
            <person name="Goldman G.H."/>
            <person name="Houbraken J."/>
            <person name="Oakley B."/>
            <person name="Pocsi I."/>
            <person name="Scazzocchio C."/>
            <person name="Seiboth B."/>
            <person name="vanKuyk P.A."/>
            <person name="Wortman J."/>
            <person name="Dyer P.S."/>
            <person name="Grigoriev I.V."/>
        </authorList>
    </citation>
    <scope>NUCLEOTIDE SEQUENCE [LARGE SCALE GENOMIC DNA]</scope>
    <source>
        <strain evidence="18">CBS 583.65</strain>
    </source>
</reference>
<evidence type="ECO:0000256" key="14">
    <source>
        <dbReference type="ARBA" id="ARBA00031288"/>
    </source>
</evidence>
<evidence type="ECO:0000256" key="11">
    <source>
        <dbReference type="ARBA" id="ARBA00022801"/>
    </source>
</evidence>
<proteinExistence type="inferred from homology"/>
<comment type="catalytic activity">
    <reaction evidence="1">
        <text>Release of an N-terminal dipeptide from a peptide comprising four or more residues, with broad specificity. Also acts on dipeptidyl 2-naphthylamides.</text>
        <dbReference type="EC" id="3.4.14.4"/>
    </reaction>
</comment>
<keyword evidence="9" id="KW-0645">Protease</keyword>
<dbReference type="STRING" id="1036611.A0A1L9PQK4"/>
<gene>
    <name evidence="17" type="ORF">ASPVEDRAFT_30303</name>
</gene>
<dbReference type="GeneID" id="63725857"/>
<organism evidence="17 18">
    <name type="scientific">Aspergillus versicolor CBS 583.65</name>
    <dbReference type="NCBI Taxonomy" id="1036611"/>
    <lineage>
        <taxon>Eukaryota</taxon>
        <taxon>Fungi</taxon>
        <taxon>Dikarya</taxon>
        <taxon>Ascomycota</taxon>
        <taxon>Pezizomycotina</taxon>
        <taxon>Eurotiomycetes</taxon>
        <taxon>Eurotiomycetidae</taxon>
        <taxon>Eurotiales</taxon>
        <taxon>Aspergillaceae</taxon>
        <taxon>Aspergillus</taxon>
        <taxon>Aspergillus subgen. Nidulantes</taxon>
    </lineage>
</organism>
<keyword evidence="11" id="KW-0378">Hydrolase</keyword>
<name>A0A1L9PQK4_ASPVE</name>
<feature type="region of interest" description="Disordered" evidence="16">
    <location>
        <begin position="820"/>
        <end position="894"/>
    </location>
</feature>
<dbReference type="EC" id="3.4.14.4" evidence="5"/>
<keyword evidence="18" id="KW-1185">Reference proteome</keyword>
<evidence type="ECO:0000313" key="17">
    <source>
        <dbReference type="EMBL" id="OJJ03807.1"/>
    </source>
</evidence>
<dbReference type="Proteomes" id="UP000184073">
    <property type="component" value="Unassembled WGS sequence"/>
</dbReference>